<evidence type="ECO:0000256" key="7">
    <source>
        <dbReference type="ARBA" id="ARBA00022857"/>
    </source>
</evidence>
<reference evidence="14 15" key="1">
    <citation type="journal article" date="2023" name="IScience">
        <title>Expanded male sex-determining region conserved during the evolution of homothallism in the green alga Volvox.</title>
        <authorList>
            <person name="Yamamoto K."/>
            <person name="Matsuzaki R."/>
            <person name="Mahakham W."/>
            <person name="Heman W."/>
            <person name="Sekimoto H."/>
            <person name="Kawachi M."/>
            <person name="Minakuchi Y."/>
            <person name="Toyoda A."/>
            <person name="Nozaki H."/>
        </authorList>
    </citation>
    <scope>NUCLEOTIDE SEQUENCE [LARGE SCALE GENOMIC DNA]</scope>
    <source>
        <strain evidence="14 15">NIES-4468</strain>
    </source>
</reference>
<feature type="domain" description="DUS-like FMN-binding" evidence="13">
    <location>
        <begin position="84"/>
        <end position="301"/>
    </location>
</feature>
<proteinExistence type="inferred from homology"/>
<evidence type="ECO:0000256" key="2">
    <source>
        <dbReference type="ARBA" id="ARBA00005451"/>
    </source>
</evidence>
<evidence type="ECO:0000259" key="13">
    <source>
        <dbReference type="Pfam" id="PF01207"/>
    </source>
</evidence>
<protein>
    <recommendedName>
        <fullName evidence="3">tRNA-dihydrouridine(47) synthase [NAD(P)(+)]</fullName>
        <ecNumber evidence="3">1.3.1.89</ecNumber>
    </recommendedName>
</protein>
<accession>A0ABQ5RVH3</accession>
<dbReference type="Gene3D" id="3.20.20.70">
    <property type="entry name" value="Aldolase class I"/>
    <property type="match status" value="1"/>
</dbReference>
<dbReference type="PANTHER" id="PTHR45846:SF1">
    <property type="entry name" value="TRNA-DIHYDROURIDINE(47) SYNTHASE [NAD(P)(+)]-LIKE"/>
    <property type="match status" value="1"/>
</dbReference>
<evidence type="ECO:0000256" key="4">
    <source>
        <dbReference type="ARBA" id="ARBA00022630"/>
    </source>
</evidence>
<keyword evidence="15" id="KW-1185">Reference proteome</keyword>
<sequence length="301" mass="32449">MFPKSPRSYYRDSTRSGETLMPGINMWGKQDCVSSNCYRLRRHRDAAWVMPRSLQGAPGPPSLDYVSRLKGYTYSQGTSPLLFLAPMENLADRPFRRALAATVGGFDEACTEFIRVPGRSENPLGSIRGVASWYEPGELGEVPLGAQIMGSSPELMGMAAQYLVKVRDAPRVDLNCGCPANTVTGSGAGSSLLRTPKLLGQVVAAMVQAVGGMAPVSVKLRAGFDDISLMEDNLLAAQEAGAAFVTLHPRTRRQAYSGHADWDLIGRAVQQLDIPVIGNGDVVSVDRAHQLLRETGCHGLM</sequence>
<evidence type="ECO:0000313" key="15">
    <source>
        <dbReference type="Proteomes" id="UP001165090"/>
    </source>
</evidence>
<keyword evidence="6" id="KW-0819">tRNA processing</keyword>
<dbReference type="InterPro" id="IPR013785">
    <property type="entry name" value="Aldolase_TIM"/>
</dbReference>
<keyword evidence="7" id="KW-0521">NADP</keyword>
<evidence type="ECO:0000256" key="5">
    <source>
        <dbReference type="ARBA" id="ARBA00022643"/>
    </source>
</evidence>
<comment type="similarity">
    <text evidence="2">Belongs to the Dus family. Dus3 subfamily.</text>
</comment>
<name>A0ABQ5RVH3_9CHLO</name>
<dbReference type="InterPro" id="IPR035587">
    <property type="entry name" value="DUS-like_FMN-bd"/>
</dbReference>
<evidence type="ECO:0000256" key="12">
    <source>
        <dbReference type="ARBA" id="ARBA00049513"/>
    </source>
</evidence>
<comment type="catalytic activity">
    <reaction evidence="12">
        <text>5,6-dihydrouridine(47) in tRNA + NADP(+) = uridine(47) in tRNA + NADPH + H(+)</text>
        <dbReference type="Rhea" id="RHEA:53360"/>
        <dbReference type="Rhea" id="RHEA-COMP:13539"/>
        <dbReference type="Rhea" id="RHEA-COMP:13540"/>
        <dbReference type="ChEBI" id="CHEBI:15378"/>
        <dbReference type="ChEBI" id="CHEBI:57783"/>
        <dbReference type="ChEBI" id="CHEBI:58349"/>
        <dbReference type="ChEBI" id="CHEBI:65315"/>
        <dbReference type="ChEBI" id="CHEBI:74443"/>
        <dbReference type="EC" id="1.3.1.89"/>
    </reaction>
    <physiologicalReaction direction="right-to-left" evidence="12">
        <dbReference type="Rhea" id="RHEA:53362"/>
    </physiologicalReaction>
</comment>
<comment type="catalytic activity">
    <reaction evidence="9">
        <text>5,6-dihydrouridine(47) in tRNA + NAD(+) = uridine(47) in tRNA + NADH + H(+)</text>
        <dbReference type="Rhea" id="RHEA:53364"/>
        <dbReference type="Rhea" id="RHEA-COMP:13539"/>
        <dbReference type="Rhea" id="RHEA-COMP:13540"/>
        <dbReference type="ChEBI" id="CHEBI:15378"/>
        <dbReference type="ChEBI" id="CHEBI:57540"/>
        <dbReference type="ChEBI" id="CHEBI:57945"/>
        <dbReference type="ChEBI" id="CHEBI:65315"/>
        <dbReference type="ChEBI" id="CHEBI:74443"/>
        <dbReference type="EC" id="1.3.1.89"/>
    </reaction>
    <physiologicalReaction direction="right-to-left" evidence="9">
        <dbReference type="Rhea" id="RHEA:53366"/>
    </physiologicalReaction>
</comment>
<dbReference type="CDD" id="cd02801">
    <property type="entry name" value="DUS_like_FMN"/>
    <property type="match status" value="1"/>
</dbReference>
<evidence type="ECO:0000256" key="10">
    <source>
        <dbReference type="ARBA" id="ARBA00048342"/>
    </source>
</evidence>
<feature type="non-terminal residue" evidence="14">
    <location>
        <position position="301"/>
    </location>
</feature>
<evidence type="ECO:0000313" key="14">
    <source>
        <dbReference type="EMBL" id="GLI61605.1"/>
    </source>
</evidence>
<dbReference type="Proteomes" id="UP001165090">
    <property type="component" value="Unassembled WGS sequence"/>
</dbReference>
<evidence type="ECO:0000256" key="1">
    <source>
        <dbReference type="ARBA" id="ARBA00001917"/>
    </source>
</evidence>
<evidence type="ECO:0000256" key="6">
    <source>
        <dbReference type="ARBA" id="ARBA00022694"/>
    </source>
</evidence>
<gene>
    <name evidence="14" type="ORF">VaNZ11_004023</name>
</gene>
<keyword evidence="4" id="KW-0285">Flavoprotein</keyword>
<evidence type="ECO:0000256" key="3">
    <source>
        <dbReference type="ARBA" id="ARBA00012376"/>
    </source>
</evidence>
<evidence type="ECO:0000256" key="9">
    <source>
        <dbReference type="ARBA" id="ARBA00048266"/>
    </source>
</evidence>
<keyword evidence="8" id="KW-0560">Oxidoreductase</keyword>
<comment type="cofactor">
    <cofactor evidence="1">
        <name>FMN</name>
        <dbReference type="ChEBI" id="CHEBI:58210"/>
    </cofactor>
</comment>
<dbReference type="SUPFAM" id="SSF51395">
    <property type="entry name" value="FMN-linked oxidoreductases"/>
    <property type="match status" value="1"/>
</dbReference>
<dbReference type="EC" id="1.3.1.89" evidence="3"/>
<evidence type="ECO:0000256" key="11">
    <source>
        <dbReference type="ARBA" id="ARBA00049447"/>
    </source>
</evidence>
<evidence type="ECO:0000256" key="8">
    <source>
        <dbReference type="ARBA" id="ARBA00023002"/>
    </source>
</evidence>
<comment type="caution">
    <text evidence="14">The sequence shown here is derived from an EMBL/GenBank/DDBJ whole genome shotgun (WGS) entry which is preliminary data.</text>
</comment>
<comment type="catalytic activity">
    <reaction evidence="11">
        <text>a 5,6-dihydrouridine in mRNA + NADP(+) = a uridine in mRNA + NADPH + H(+)</text>
        <dbReference type="Rhea" id="RHEA:69855"/>
        <dbReference type="Rhea" id="RHEA-COMP:14658"/>
        <dbReference type="Rhea" id="RHEA-COMP:17789"/>
        <dbReference type="ChEBI" id="CHEBI:15378"/>
        <dbReference type="ChEBI" id="CHEBI:57783"/>
        <dbReference type="ChEBI" id="CHEBI:58349"/>
        <dbReference type="ChEBI" id="CHEBI:65315"/>
        <dbReference type="ChEBI" id="CHEBI:74443"/>
    </reaction>
    <physiologicalReaction direction="right-to-left" evidence="11">
        <dbReference type="Rhea" id="RHEA:69857"/>
    </physiologicalReaction>
</comment>
<keyword evidence="5" id="KW-0288">FMN</keyword>
<dbReference type="Pfam" id="PF01207">
    <property type="entry name" value="Dus"/>
    <property type="match status" value="1"/>
</dbReference>
<organism evidence="14 15">
    <name type="scientific">Volvox africanus</name>
    <dbReference type="NCBI Taxonomy" id="51714"/>
    <lineage>
        <taxon>Eukaryota</taxon>
        <taxon>Viridiplantae</taxon>
        <taxon>Chlorophyta</taxon>
        <taxon>core chlorophytes</taxon>
        <taxon>Chlorophyceae</taxon>
        <taxon>CS clade</taxon>
        <taxon>Chlamydomonadales</taxon>
        <taxon>Volvocaceae</taxon>
        <taxon>Volvox</taxon>
    </lineage>
</organism>
<dbReference type="PANTHER" id="PTHR45846">
    <property type="entry name" value="TRNA-DIHYDROURIDINE(47) SYNTHASE [NAD(P)(+)]-LIKE"/>
    <property type="match status" value="1"/>
</dbReference>
<dbReference type="PROSITE" id="PS01136">
    <property type="entry name" value="UPF0034"/>
    <property type="match status" value="1"/>
</dbReference>
<comment type="catalytic activity">
    <reaction evidence="10">
        <text>a 5,6-dihydrouridine in mRNA + NAD(+) = a uridine in mRNA + NADH + H(+)</text>
        <dbReference type="Rhea" id="RHEA:69851"/>
        <dbReference type="Rhea" id="RHEA-COMP:14658"/>
        <dbReference type="Rhea" id="RHEA-COMP:17789"/>
        <dbReference type="ChEBI" id="CHEBI:15378"/>
        <dbReference type="ChEBI" id="CHEBI:57540"/>
        <dbReference type="ChEBI" id="CHEBI:57945"/>
        <dbReference type="ChEBI" id="CHEBI:65315"/>
        <dbReference type="ChEBI" id="CHEBI:74443"/>
    </reaction>
    <physiologicalReaction direction="right-to-left" evidence="10">
        <dbReference type="Rhea" id="RHEA:69853"/>
    </physiologicalReaction>
</comment>
<dbReference type="EMBL" id="BSDZ01000010">
    <property type="protein sequence ID" value="GLI61605.1"/>
    <property type="molecule type" value="Genomic_DNA"/>
</dbReference>
<dbReference type="InterPro" id="IPR018517">
    <property type="entry name" value="tRNA_hU_synthase_CS"/>
</dbReference>